<dbReference type="Gene3D" id="1.10.287.950">
    <property type="entry name" value="Methyl-accepting chemotaxis protein"/>
    <property type="match status" value="1"/>
</dbReference>
<dbReference type="InterPro" id="IPR051310">
    <property type="entry name" value="MCP_chemotaxis"/>
</dbReference>
<feature type="transmembrane region" description="Helical" evidence="4">
    <location>
        <begin position="185"/>
        <end position="207"/>
    </location>
</feature>
<evidence type="ECO:0000256" key="2">
    <source>
        <dbReference type="ARBA" id="ARBA00029447"/>
    </source>
</evidence>
<evidence type="ECO:0000313" key="8">
    <source>
        <dbReference type="EMBL" id="CDS83781.1"/>
    </source>
</evidence>
<proteinExistence type="inferred from homology"/>
<evidence type="ECO:0000313" key="11">
    <source>
        <dbReference type="EMBL" id="HBH2621527.1"/>
    </source>
</evidence>
<evidence type="ECO:0000313" key="14">
    <source>
        <dbReference type="Proteomes" id="UP000189137"/>
    </source>
</evidence>
<organism evidence="9">
    <name type="scientific">Clostridioides difficile</name>
    <name type="common">Peptoclostridium difficile</name>
    <dbReference type="NCBI Taxonomy" id="1496"/>
    <lineage>
        <taxon>Bacteria</taxon>
        <taxon>Bacillati</taxon>
        <taxon>Bacillota</taxon>
        <taxon>Clostridia</taxon>
        <taxon>Peptostreptococcales</taxon>
        <taxon>Peptostreptococcaceae</taxon>
        <taxon>Clostridioides</taxon>
    </lineage>
</organism>
<dbReference type="EMBL" id="LK932471">
    <property type="protein sequence ID" value="CDS83687.1"/>
    <property type="molecule type" value="Genomic_DNA"/>
</dbReference>
<comment type="similarity">
    <text evidence="2">Belongs to the methyl-accepting chemotaxis (MCP) protein family.</text>
</comment>
<evidence type="ECO:0000313" key="10">
    <source>
        <dbReference type="EMBL" id="HBH1543521.1"/>
    </source>
</evidence>
<gene>
    <name evidence="12" type="primary">tap</name>
    <name evidence="9" type="ORF">BN1095_350012</name>
    <name evidence="7" type="ORF">BN1096_210025</name>
    <name evidence="8" type="ORF">BN1097_190025</name>
    <name evidence="10" type="ORF">KRM00_003050</name>
    <name evidence="11" type="ORF">KRQ00_003315</name>
    <name evidence="13" type="ORF">SAMEA1402399_03237</name>
    <name evidence="12" type="ORF">SAMEA3375112_03064</name>
</gene>
<reference evidence="9" key="1">
    <citation type="submission" date="2014-07" db="EMBL/GenBank/DDBJ databases">
        <authorList>
            <person name="Monot Marc"/>
        </authorList>
    </citation>
    <scope>NUCLEOTIDE SEQUENCE</scope>
    <source>
        <strain evidence="9">7032989</strain>
        <strain evidence="8">7032994</strain>
    </source>
</reference>
<reference evidence="13 15" key="3">
    <citation type="submission" date="2019-02" db="EMBL/GenBank/DDBJ databases">
        <authorList>
            <consortium name="Pathogen Informatics"/>
        </authorList>
    </citation>
    <scope>NUCLEOTIDE SEQUENCE [LARGE SCALE GENOMIC DNA]</scope>
    <source>
        <strain evidence="15">clo34</strain>
        <strain evidence="13">Clo34</strain>
        <strain evidence="12 14">VRECD0157</strain>
    </source>
</reference>
<evidence type="ECO:0000313" key="13">
    <source>
        <dbReference type="EMBL" id="VFD34686.1"/>
    </source>
</evidence>
<dbReference type="PANTHER" id="PTHR43531:SF11">
    <property type="entry name" value="METHYL-ACCEPTING CHEMOTAXIS PROTEIN 3"/>
    <property type="match status" value="1"/>
</dbReference>
<evidence type="ECO:0000259" key="5">
    <source>
        <dbReference type="PROSITE" id="PS50111"/>
    </source>
</evidence>
<name>A0A069APB2_CLODI</name>
<dbReference type="Pfam" id="PF18947">
    <property type="entry name" value="HAMP_2"/>
    <property type="match status" value="1"/>
</dbReference>
<dbReference type="EMBL" id="LK933016">
    <property type="protein sequence ID" value="CDT24853.1"/>
    <property type="molecule type" value="Genomic_DNA"/>
</dbReference>
<sequence length="567" mass="61977">MKREVKLSKLAIVLLIIIVLAVLAGIFSSISSYKAFEKVEKSINDMNNLRTQSQYIKDTTREISDVLRRYVFTGEKKNKDIYEKELYGKTRESALNKLEKIGLTKSESNKILEAKEISDSLVPTEQSAIKAVESNDKSKAQSIIFGSDYINSQEKMDSLINEFQEDIVTRSNSKIVEVKKELQSLILRTIFILSLLIILTIIEYTVIKLKIVIPINKVEKHFSRIASGDLRTSIDVEESKSEIGLLVSSVKKMQSMLLNYIDLIDSTLTSIAKGDLRVEIDQEFIGDFKSIKISLESIINSFNGDFSEINLSAEQVASASEQVAAGAQALSQGATEQASSVEELASTINEISDGIKKCADSASLACEVSDQSASQVGFGSRCMDDMMTSMGEISEKSSEISKIIKTIDEIAFQTNILALNAAVEAARAGQYGRGFAVVADEVRSLAGKSAKAAQNTAILIEEAIKTVENGVRIAKETANALDLVVNGVEKTTNYINGISSAVHSQEVAITQILSGIEQISIVVQMNSATAEESAAASEEMSAQAQILKELVEKFHLKESEVRESSWV</sequence>
<dbReference type="EMBL" id="DAEPXK010000040">
    <property type="protein sequence ID" value="HBH1543521.1"/>
    <property type="molecule type" value="Genomic_DNA"/>
</dbReference>
<dbReference type="CDD" id="cd06225">
    <property type="entry name" value="HAMP"/>
    <property type="match status" value="1"/>
</dbReference>
<dbReference type="AlphaFoldDB" id="A0A069APB2"/>
<evidence type="ECO:0000313" key="7">
    <source>
        <dbReference type="EMBL" id="CDS83687.1"/>
    </source>
</evidence>
<dbReference type="EMBL" id="LK932353">
    <property type="protein sequence ID" value="CDS83781.1"/>
    <property type="molecule type" value="Genomic_DNA"/>
</dbReference>
<dbReference type="Proteomes" id="UP000189137">
    <property type="component" value="Unassembled WGS sequence"/>
</dbReference>
<dbReference type="Gene3D" id="6.10.340.10">
    <property type="match status" value="1"/>
</dbReference>
<dbReference type="KEGG" id="pdf:CD630DERM_05380"/>
<keyword evidence="4" id="KW-0812">Transmembrane</keyword>
<dbReference type="RefSeq" id="WP_003425090.1">
    <property type="nucleotide sequence ID" value="NZ_AP025558.1"/>
</dbReference>
<dbReference type="EMBL" id="CAADAN010000014">
    <property type="protein sequence ID" value="VFD34686.1"/>
    <property type="molecule type" value="Genomic_DNA"/>
</dbReference>
<keyword evidence="4" id="KW-0472">Membrane</keyword>
<dbReference type="GO" id="GO:0004888">
    <property type="term" value="F:transmembrane signaling receptor activity"/>
    <property type="evidence" value="ECO:0007669"/>
    <property type="project" value="InterPro"/>
</dbReference>
<dbReference type="Proteomes" id="UP000878956">
    <property type="component" value="Unassembled WGS sequence"/>
</dbReference>
<dbReference type="PANTHER" id="PTHR43531">
    <property type="entry name" value="PROTEIN ICFG"/>
    <property type="match status" value="1"/>
</dbReference>
<dbReference type="GO" id="GO:0006935">
    <property type="term" value="P:chemotaxis"/>
    <property type="evidence" value="ECO:0007669"/>
    <property type="project" value="UniProtKB-KW"/>
</dbReference>
<dbReference type="PATRIC" id="fig|1496.1372.peg.126"/>
<dbReference type="GO" id="GO:0007165">
    <property type="term" value="P:signal transduction"/>
    <property type="evidence" value="ECO:0007669"/>
    <property type="project" value="UniProtKB-KW"/>
</dbReference>
<dbReference type="SMART" id="SM00283">
    <property type="entry name" value="MA"/>
    <property type="match status" value="1"/>
</dbReference>
<dbReference type="EMBL" id="DAEQIJ010000021">
    <property type="protein sequence ID" value="HBH2621527.1"/>
    <property type="molecule type" value="Genomic_DNA"/>
</dbReference>
<dbReference type="SUPFAM" id="SSF58104">
    <property type="entry name" value="Methyl-accepting chemotaxis protein (MCP) signaling domain"/>
    <property type="match status" value="1"/>
</dbReference>
<feature type="domain" description="HAMP" evidence="6">
    <location>
        <begin position="209"/>
        <end position="262"/>
    </location>
</feature>
<dbReference type="GO" id="GO:0005886">
    <property type="term" value="C:plasma membrane"/>
    <property type="evidence" value="ECO:0007669"/>
    <property type="project" value="TreeGrafter"/>
</dbReference>
<dbReference type="Proteomes" id="UP000879542">
    <property type="component" value="Unassembled WGS sequence"/>
</dbReference>
<dbReference type="InterPro" id="IPR003660">
    <property type="entry name" value="HAMP_dom"/>
</dbReference>
<dbReference type="GeneID" id="66353035"/>
<dbReference type="SMART" id="SM00304">
    <property type="entry name" value="HAMP"/>
    <property type="match status" value="1"/>
</dbReference>
<reference evidence="10" key="4">
    <citation type="submission" date="2021-06" db="EMBL/GenBank/DDBJ databases">
        <authorList>
            <consortium name="NCBI Pathogen Detection Project"/>
        </authorList>
    </citation>
    <scope>NUCLEOTIDE SEQUENCE</scope>
    <source>
        <strain evidence="11">Clostridioides</strain>
        <strain evidence="10">HN1000</strain>
    </source>
</reference>
<dbReference type="Pfam" id="PF00672">
    <property type="entry name" value="HAMP"/>
    <property type="match status" value="1"/>
</dbReference>
<dbReference type="InterPro" id="IPR024478">
    <property type="entry name" value="HlyB_4HB_MCP"/>
</dbReference>
<evidence type="ECO:0000313" key="9">
    <source>
        <dbReference type="EMBL" id="CDT24853.1"/>
    </source>
</evidence>
<evidence type="ECO:0000313" key="12">
    <source>
        <dbReference type="EMBL" id="SJS87853.1"/>
    </source>
</evidence>
<dbReference type="Pfam" id="PF12729">
    <property type="entry name" value="4HB_MCP_1"/>
    <property type="match status" value="1"/>
</dbReference>
<protein>
    <submittedName>
        <fullName evidence="12">Dipeptide chemoreceptor protein</fullName>
    </submittedName>
    <submittedName>
        <fullName evidence="10">HAMP domain-containing protein</fullName>
    </submittedName>
    <submittedName>
        <fullName evidence="8 13">Methyl-accepting chemotaxis receptor,MCP family</fullName>
    </submittedName>
    <submittedName>
        <fullName evidence="9">Putative methyl-accepting chemotaxis receptor, MCP family</fullName>
    </submittedName>
</protein>
<dbReference type="Pfam" id="PF00015">
    <property type="entry name" value="MCPsignal"/>
    <property type="match status" value="1"/>
</dbReference>
<reference evidence="10" key="2">
    <citation type="journal article" date="2018" name="Genome Biol.">
        <title>SKESA: strategic k-mer extension for scrupulous assemblies.</title>
        <authorList>
            <person name="Souvorov A."/>
            <person name="Agarwala R."/>
            <person name="Lipman D.J."/>
        </authorList>
    </citation>
    <scope>NUCLEOTIDE SEQUENCE</scope>
    <source>
        <strain evidence="11">Clostridioides</strain>
        <strain evidence="10">HN1000</strain>
    </source>
</reference>
<accession>A0A069APB2</accession>
<dbReference type="PROSITE" id="PS50885">
    <property type="entry name" value="HAMP"/>
    <property type="match status" value="1"/>
</dbReference>
<keyword evidence="4" id="KW-1133">Transmembrane helix</keyword>
<keyword evidence="3" id="KW-0807">Transducer</keyword>
<evidence type="ECO:0000256" key="1">
    <source>
        <dbReference type="ARBA" id="ARBA00022500"/>
    </source>
</evidence>
<evidence type="ECO:0000256" key="4">
    <source>
        <dbReference type="SAM" id="Phobius"/>
    </source>
</evidence>
<dbReference type="Proteomes" id="UP000411588">
    <property type="component" value="Unassembled WGS sequence"/>
</dbReference>
<feature type="domain" description="Methyl-accepting transducer" evidence="5">
    <location>
        <begin position="312"/>
        <end position="541"/>
    </location>
</feature>
<keyword evidence="1" id="KW-0145">Chemotaxis</keyword>
<evidence type="ECO:0000259" key="6">
    <source>
        <dbReference type="PROSITE" id="PS50885"/>
    </source>
</evidence>
<keyword evidence="9" id="KW-0675">Receptor</keyword>
<dbReference type="EMBL" id="FUPS01000012">
    <property type="protein sequence ID" value="SJS87853.1"/>
    <property type="molecule type" value="Genomic_DNA"/>
</dbReference>
<dbReference type="InterPro" id="IPR004089">
    <property type="entry name" value="MCPsignal_dom"/>
</dbReference>
<dbReference type="PROSITE" id="PS50111">
    <property type="entry name" value="CHEMOTAXIS_TRANSDUC_2"/>
    <property type="match status" value="1"/>
</dbReference>
<evidence type="ECO:0000256" key="3">
    <source>
        <dbReference type="PROSITE-ProRule" id="PRU00284"/>
    </source>
</evidence>
<dbReference type="InterPro" id="IPR004090">
    <property type="entry name" value="Chemotax_Me-accpt_rcpt"/>
</dbReference>
<evidence type="ECO:0000313" key="15">
    <source>
        <dbReference type="Proteomes" id="UP000411588"/>
    </source>
</evidence>
<dbReference type="PRINTS" id="PR00260">
    <property type="entry name" value="CHEMTRNSDUCR"/>
</dbReference>